<name>A0AA85ITB6_TRIRE</name>
<evidence type="ECO:0000313" key="2">
    <source>
        <dbReference type="WBParaSite" id="TREG1_111030.1"/>
    </source>
</evidence>
<proteinExistence type="predicted"/>
<keyword evidence="1" id="KW-1185">Reference proteome</keyword>
<evidence type="ECO:0000313" key="1">
    <source>
        <dbReference type="Proteomes" id="UP000050795"/>
    </source>
</evidence>
<dbReference type="WBParaSite" id="TREG1_111030.1">
    <property type="protein sequence ID" value="TREG1_111030.1"/>
    <property type="gene ID" value="TREG1_111030"/>
</dbReference>
<dbReference type="Proteomes" id="UP000050795">
    <property type="component" value="Unassembled WGS sequence"/>
</dbReference>
<organism evidence="1 2">
    <name type="scientific">Trichobilharzia regenti</name>
    <name type="common">Nasal bird schistosome</name>
    <dbReference type="NCBI Taxonomy" id="157069"/>
    <lineage>
        <taxon>Eukaryota</taxon>
        <taxon>Metazoa</taxon>
        <taxon>Spiralia</taxon>
        <taxon>Lophotrochozoa</taxon>
        <taxon>Platyhelminthes</taxon>
        <taxon>Trematoda</taxon>
        <taxon>Digenea</taxon>
        <taxon>Strigeidida</taxon>
        <taxon>Schistosomatoidea</taxon>
        <taxon>Schistosomatidae</taxon>
        <taxon>Trichobilharzia</taxon>
    </lineage>
</organism>
<dbReference type="AlphaFoldDB" id="A0AA85ITB6"/>
<accession>A0AA85ITB6</accession>
<sequence>MPEEFDFKVLSAQLRYLVSSLTPLFYLQQMRENYITHVYLPWFDCGGGASYIGCTVRQVCHCICENHCAWLSQEETRSIRSSVLPRLIGSEHNVEVIRAFTVICRIPTNLTF</sequence>
<reference evidence="2" key="2">
    <citation type="submission" date="2023-11" db="UniProtKB">
        <authorList>
            <consortium name="WormBaseParasite"/>
        </authorList>
    </citation>
    <scope>IDENTIFICATION</scope>
</reference>
<reference evidence="1" key="1">
    <citation type="submission" date="2022-06" db="EMBL/GenBank/DDBJ databases">
        <authorList>
            <person name="Berger JAMES D."/>
            <person name="Berger JAMES D."/>
        </authorList>
    </citation>
    <scope>NUCLEOTIDE SEQUENCE [LARGE SCALE GENOMIC DNA]</scope>
</reference>
<protein>
    <submittedName>
        <fullName evidence="2">Uncharacterized protein</fullName>
    </submittedName>
</protein>